<sequence>MQEQPHSIWRALCFCPKMHNDRDEREPIMWSQAAVFYDRTMDKSFEQTENLSSCSSAASGSSETLPLLGDGEDDATAASDGALLENTSLDLAWQMLQYGKEPDDETHKEVQWRWKMILSKLGFEGETTVLLTVTPRGSMSDGPNAERALNMLTHLSVRTAIFHPLDVPPVRYLVVLDRLLLLDVAEEFVAEAERLYPVEEWGDLHNMSLSCSPRSTVGARTS</sequence>
<dbReference type="PANTHER" id="PTHR34340">
    <property type="entry name" value="MELANOREGULIN"/>
    <property type="match status" value="1"/>
</dbReference>
<reference evidence="3" key="1">
    <citation type="submission" date="2025-08" db="UniProtKB">
        <authorList>
            <consortium name="RefSeq"/>
        </authorList>
    </citation>
    <scope>IDENTIFICATION</scope>
    <source>
        <tissue evidence="3">Sperm</tissue>
    </source>
</reference>
<dbReference type="KEGG" id="pmrn:116938771"/>
<dbReference type="GO" id="GO:0042470">
    <property type="term" value="C:melanosome"/>
    <property type="evidence" value="ECO:0007669"/>
    <property type="project" value="InterPro"/>
</dbReference>
<evidence type="ECO:0000313" key="2">
    <source>
        <dbReference type="Proteomes" id="UP001318040"/>
    </source>
</evidence>
<accession>A0AAJ7SND4</accession>
<name>A0AAJ7SND4_PETMA</name>
<evidence type="ECO:0000256" key="1">
    <source>
        <dbReference type="SAM" id="MobiDB-lite"/>
    </source>
</evidence>
<protein>
    <submittedName>
        <fullName evidence="3">Melanoregulin-like</fullName>
    </submittedName>
</protein>
<keyword evidence="2" id="KW-1185">Reference proteome</keyword>
<organism evidence="2 3">
    <name type="scientific">Petromyzon marinus</name>
    <name type="common">Sea lamprey</name>
    <dbReference type="NCBI Taxonomy" id="7757"/>
    <lineage>
        <taxon>Eukaryota</taxon>
        <taxon>Metazoa</taxon>
        <taxon>Chordata</taxon>
        <taxon>Craniata</taxon>
        <taxon>Vertebrata</taxon>
        <taxon>Cyclostomata</taxon>
        <taxon>Hyperoartia</taxon>
        <taxon>Petromyzontiformes</taxon>
        <taxon>Petromyzontidae</taxon>
        <taxon>Petromyzon</taxon>
    </lineage>
</organism>
<evidence type="ECO:0000313" key="3">
    <source>
        <dbReference type="RefSeq" id="XP_032802274.1"/>
    </source>
</evidence>
<dbReference type="RefSeq" id="XP_032802274.1">
    <property type="nucleotide sequence ID" value="XM_032946383.1"/>
</dbReference>
<dbReference type="AlphaFoldDB" id="A0AAJ7SND4"/>
<dbReference type="InterPro" id="IPR031638">
    <property type="entry name" value="Melanoregulin"/>
</dbReference>
<dbReference type="PANTHER" id="PTHR34340:SF2">
    <property type="entry name" value="MELANOREGULIN"/>
    <property type="match status" value="1"/>
</dbReference>
<dbReference type="Pfam" id="PF15812">
    <property type="entry name" value="MREG"/>
    <property type="match status" value="1"/>
</dbReference>
<dbReference type="GO" id="GO:0032402">
    <property type="term" value="P:melanosome transport"/>
    <property type="evidence" value="ECO:0007669"/>
    <property type="project" value="InterPro"/>
</dbReference>
<feature type="compositionally biased region" description="Low complexity" evidence="1">
    <location>
        <begin position="52"/>
        <end position="62"/>
    </location>
</feature>
<feature type="region of interest" description="Disordered" evidence="1">
    <location>
        <begin position="52"/>
        <end position="72"/>
    </location>
</feature>
<dbReference type="Proteomes" id="UP001318040">
    <property type="component" value="Chromosome 4"/>
</dbReference>
<gene>
    <name evidence="3" type="primary">LOC116938771</name>
</gene>
<proteinExistence type="predicted"/>